<organism evidence="1 2">
    <name type="scientific">Pseudomonas peradeniyensis</name>
    <dbReference type="NCBI Taxonomy" id="2745488"/>
    <lineage>
        <taxon>Bacteria</taxon>
        <taxon>Pseudomonadati</taxon>
        <taxon>Pseudomonadota</taxon>
        <taxon>Gammaproteobacteria</taxon>
        <taxon>Pseudomonadales</taxon>
        <taxon>Pseudomonadaceae</taxon>
        <taxon>Pseudomonas</taxon>
    </lineage>
</organism>
<reference evidence="1" key="1">
    <citation type="journal article" date="2022" name="Microbiol. Spectr.">
        <title>An Nuclear Magnetic Resonance Fingerprint Matching Approach for the Identification and Structural Re-Evaluation of Pseudomonas Lipopeptides.</title>
        <authorList>
            <person name="De Roo V."/>
            <person name="Verleysen Y."/>
            <person name="Kovacs B."/>
            <person name="De Vleeschouwer M."/>
            <person name="Muangkaew P."/>
            <person name="Girard L."/>
            <person name="Hofte M."/>
            <person name="De Mot R."/>
            <person name="Madder A."/>
            <person name="Geudens N."/>
            <person name="Martins J.C."/>
        </authorList>
    </citation>
    <scope>NUCLEOTIDE SEQUENCE</scope>
    <source>
        <strain evidence="1">COR51</strain>
    </source>
</reference>
<dbReference type="EMBL" id="JAOSLA010000053">
    <property type="protein sequence ID" value="MCU7240956.1"/>
    <property type="molecule type" value="Genomic_DNA"/>
</dbReference>
<dbReference type="Proteomes" id="UP001139994">
    <property type="component" value="Unassembled WGS sequence"/>
</dbReference>
<proteinExistence type="predicted"/>
<evidence type="ECO:0000313" key="2">
    <source>
        <dbReference type="Proteomes" id="UP001139994"/>
    </source>
</evidence>
<name>A0ABT2VGS7_9PSED</name>
<dbReference type="RefSeq" id="WP_050704708.1">
    <property type="nucleotide sequence ID" value="NZ_JAOSLA010000053.1"/>
</dbReference>
<evidence type="ECO:0008006" key="3">
    <source>
        <dbReference type="Google" id="ProtNLM"/>
    </source>
</evidence>
<dbReference type="Gene3D" id="1.10.30.50">
    <property type="match status" value="1"/>
</dbReference>
<keyword evidence="2" id="KW-1185">Reference proteome</keyword>
<gene>
    <name evidence="1" type="ORF">OC929_23175</name>
</gene>
<reference evidence="1" key="2">
    <citation type="submission" date="2022-09" db="EMBL/GenBank/DDBJ databases">
        <authorList>
            <person name="Cesa-Luna C."/>
            <person name="Girard L."/>
            <person name="Lood C."/>
            <person name="Hofte M."/>
            <person name="De Mot R."/>
        </authorList>
    </citation>
    <scope>NUCLEOTIDE SEQUENCE</scope>
    <source>
        <strain evidence="1">COR51</strain>
    </source>
</reference>
<protein>
    <recommendedName>
        <fullName evidence="3">HNH endonuclease</fullName>
    </recommendedName>
</protein>
<evidence type="ECO:0000313" key="1">
    <source>
        <dbReference type="EMBL" id="MCU7240956.1"/>
    </source>
</evidence>
<reference evidence="1" key="3">
    <citation type="journal article" date="2023" name="mSystems">
        <title>Charting the Lipopeptidome of Nonpathogenic Pseudomonas.</title>
        <authorList>
            <person name="Cesa-Luna C."/>
            <person name="Geudens N."/>
            <person name="Girard L."/>
            <person name="De Roo V."/>
            <person name="Maklad H.R."/>
            <person name="Martins J.C."/>
            <person name="Hofte M."/>
            <person name="De Mot R."/>
        </authorList>
    </citation>
    <scope>NUCLEOTIDE SEQUENCE</scope>
    <source>
        <strain evidence="1">COR51</strain>
    </source>
</reference>
<comment type="caution">
    <text evidence="1">The sequence shown here is derived from an EMBL/GenBank/DDBJ whole genome shotgun (WGS) entry which is preliminary data.</text>
</comment>
<accession>A0ABT2VGS7</accession>
<sequence length="291" mass="32640">MELFETLDFEEQDLPLLTAVRAHGVAGRAWSINTDVGNLRSRLLTLQGYRCAYCQVPIDRDEVGHRELDHILPKSASSECTQAKGKSNAFGDRQHTFGYGQFTFEPYNLILTCKACNAFKKSFDPMRDRQGYVVSDDYPDGRQLLWFYPYSQRYSDHIERGDDWIYSKVTDEGDAVIRTCKLDKVAVLTIRFQGRALALASNAGNLRLALMALGTQVAMGNCSKTDAHIALVDALLLDEDQAIYYLNIVTNYLENGNFSDLEKIERLMAAALERAHVSPQVAADVIATVTH</sequence>